<evidence type="ECO:0000256" key="2">
    <source>
        <dbReference type="ARBA" id="ARBA00009520"/>
    </source>
</evidence>
<sequence length="238" mass="26794">MHFSILSAVAACSIAVASSESMDRDTIVPFPEIEPQSDFDKLMLKYKPQLHISSGCQPYPAVDQHGYTSNGLGVSKVGTSCDGSPLGSQVYARIKKYLSLYGIMYAWYFPREYILRPFGNRHSWENAVVWLSEKDDHRLLAVATSGMITYRKYEPVDDDNLDGDSIKLEYTYLLASNHYLKATSDKGEKQDLISWTNLTGPALEALQSKDSFGGYTPLSDDEFAHNMELSFPFSMFEY</sequence>
<dbReference type="GO" id="GO:0005576">
    <property type="term" value="C:extracellular region"/>
    <property type="evidence" value="ECO:0007669"/>
    <property type="project" value="UniProtKB-SubCell"/>
</dbReference>
<keyword evidence="5" id="KW-0732">Signal</keyword>
<reference evidence="6 7" key="1">
    <citation type="journal article" date="2021" name="Genome Biol.">
        <title>AFLAP: assembly-free linkage analysis pipeline using k-mers from genome sequencing data.</title>
        <authorList>
            <person name="Fletcher K."/>
            <person name="Zhang L."/>
            <person name="Gil J."/>
            <person name="Han R."/>
            <person name="Cavanaugh K."/>
            <person name="Michelmore R."/>
        </authorList>
    </citation>
    <scope>NUCLEOTIDE SEQUENCE [LARGE SCALE GENOMIC DNA]</scope>
    <source>
        <strain evidence="6 7">SF5</strain>
    </source>
</reference>
<evidence type="ECO:0000313" key="6">
    <source>
        <dbReference type="EMBL" id="TDH69823.1"/>
    </source>
</evidence>
<feature type="chain" id="PRO_5037102066" evidence="5">
    <location>
        <begin position="20"/>
        <end position="238"/>
    </location>
</feature>
<keyword evidence="7" id="KW-1185">Reference proteome</keyword>
<comment type="similarity">
    <text evidence="2">Belongs to the Necrosis inducing protein (NPP1) family.</text>
</comment>
<dbReference type="Proteomes" id="UP000294530">
    <property type="component" value="Unassembled WGS sequence"/>
</dbReference>
<dbReference type="GeneID" id="94353370"/>
<organism evidence="6 7">
    <name type="scientific">Bremia lactucae</name>
    <name type="common">Lettuce downy mildew</name>
    <dbReference type="NCBI Taxonomy" id="4779"/>
    <lineage>
        <taxon>Eukaryota</taxon>
        <taxon>Sar</taxon>
        <taxon>Stramenopiles</taxon>
        <taxon>Oomycota</taxon>
        <taxon>Peronosporomycetes</taxon>
        <taxon>Peronosporales</taxon>
        <taxon>Peronosporaceae</taxon>
        <taxon>Bremia</taxon>
    </lineage>
</organism>
<dbReference type="PIRSF" id="PIRSF029958">
    <property type="entry name" value="Necrosis-inducing_protein"/>
    <property type="match status" value="1"/>
</dbReference>
<feature type="signal peptide" evidence="5">
    <location>
        <begin position="1"/>
        <end position="19"/>
    </location>
</feature>
<dbReference type="InterPro" id="IPR008701">
    <property type="entry name" value="NPP1"/>
</dbReference>
<dbReference type="RefSeq" id="XP_067819322.1">
    <property type="nucleotide sequence ID" value="XM_067967699.1"/>
</dbReference>
<evidence type="ECO:0000256" key="4">
    <source>
        <dbReference type="ARBA" id="ARBA00023026"/>
    </source>
</evidence>
<keyword evidence="3" id="KW-0964">Secreted</keyword>
<dbReference type="KEGG" id="blac:94353370"/>
<dbReference type="Pfam" id="PF05630">
    <property type="entry name" value="NPP1"/>
    <property type="match status" value="1"/>
</dbReference>
<name>A0A976IEY2_BRELC</name>
<evidence type="ECO:0000256" key="1">
    <source>
        <dbReference type="ARBA" id="ARBA00004613"/>
    </source>
</evidence>
<dbReference type="OrthoDB" id="4846271at2759"/>
<dbReference type="AlphaFoldDB" id="A0A976IEY2"/>
<dbReference type="PANTHER" id="PTHR33657">
    <property type="entry name" value="DOMAIN PROTEIN, PUTATIVE (AFU_ORTHOLOGUE AFUA_5G00600)-RELATED"/>
    <property type="match status" value="1"/>
</dbReference>
<comment type="caution">
    <text evidence="6">The sequence shown here is derived from an EMBL/GenBank/DDBJ whole genome shotgun (WGS) entry which is preliminary data.</text>
</comment>
<evidence type="ECO:0000256" key="3">
    <source>
        <dbReference type="ARBA" id="ARBA00022525"/>
    </source>
</evidence>
<gene>
    <name evidence="6" type="ORF">CCR75_009660</name>
</gene>
<dbReference type="PANTHER" id="PTHR33657:SF8">
    <property type="entry name" value="DOMAIN PROTEIN, PUTATIVE (AFU_ORTHOLOGUE AFUA_5G00600)-RELATED"/>
    <property type="match status" value="1"/>
</dbReference>
<comment type="subcellular location">
    <subcellularLocation>
        <location evidence="1">Secreted</location>
    </subcellularLocation>
</comment>
<dbReference type="EMBL" id="SHOA02000007">
    <property type="protein sequence ID" value="TDH69823.1"/>
    <property type="molecule type" value="Genomic_DNA"/>
</dbReference>
<evidence type="ECO:0000313" key="7">
    <source>
        <dbReference type="Proteomes" id="UP000294530"/>
    </source>
</evidence>
<accession>A0A976IEY2</accession>
<evidence type="ECO:0000256" key="5">
    <source>
        <dbReference type="SAM" id="SignalP"/>
    </source>
</evidence>
<protein>
    <submittedName>
        <fullName evidence="6">Uncharacterized protein</fullName>
    </submittedName>
</protein>
<proteinExistence type="inferred from homology"/>
<keyword evidence="4" id="KW-0843">Virulence</keyword>